<accession>A0A0F8XT69</accession>
<evidence type="ECO:0000313" key="1">
    <source>
        <dbReference type="EMBL" id="KKK72128.1"/>
    </source>
</evidence>
<dbReference type="EMBL" id="LAZR01057408">
    <property type="protein sequence ID" value="KKK72128.1"/>
    <property type="molecule type" value="Genomic_DNA"/>
</dbReference>
<organism evidence="1">
    <name type="scientific">marine sediment metagenome</name>
    <dbReference type="NCBI Taxonomy" id="412755"/>
    <lineage>
        <taxon>unclassified sequences</taxon>
        <taxon>metagenomes</taxon>
        <taxon>ecological metagenomes</taxon>
    </lineage>
</organism>
<dbReference type="AlphaFoldDB" id="A0A0F8XT69"/>
<comment type="caution">
    <text evidence="1">The sequence shown here is derived from an EMBL/GenBank/DDBJ whole genome shotgun (WGS) entry which is preliminary data.</text>
</comment>
<protein>
    <submittedName>
        <fullName evidence="1">Uncharacterized protein</fullName>
    </submittedName>
</protein>
<name>A0A0F8XT69_9ZZZZ</name>
<reference evidence="1" key="1">
    <citation type="journal article" date="2015" name="Nature">
        <title>Complex archaea that bridge the gap between prokaryotes and eukaryotes.</title>
        <authorList>
            <person name="Spang A."/>
            <person name="Saw J.H."/>
            <person name="Jorgensen S.L."/>
            <person name="Zaremba-Niedzwiedzka K."/>
            <person name="Martijn J."/>
            <person name="Lind A.E."/>
            <person name="van Eijk R."/>
            <person name="Schleper C."/>
            <person name="Guy L."/>
            <person name="Ettema T.J."/>
        </authorList>
    </citation>
    <scope>NUCLEOTIDE SEQUENCE</scope>
</reference>
<gene>
    <name evidence="1" type="ORF">LCGC14_2907010</name>
</gene>
<feature type="non-terminal residue" evidence="1">
    <location>
        <position position="24"/>
    </location>
</feature>
<sequence length="24" mass="2783">MYVLMKPKLGCPCKFCVTRTKAQH</sequence>
<proteinExistence type="predicted"/>